<feature type="chain" id="PRO_5045169081" description="Lipoprotein" evidence="1">
    <location>
        <begin position="19"/>
        <end position="124"/>
    </location>
</feature>
<dbReference type="Proteomes" id="UP001200557">
    <property type="component" value="Unassembled WGS sequence"/>
</dbReference>
<feature type="signal peptide" evidence="1">
    <location>
        <begin position="1"/>
        <end position="18"/>
    </location>
</feature>
<organism evidence="2 3">
    <name type="scientific">Octadecabacter dasysiphoniae</name>
    <dbReference type="NCBI Taxonomy" id="2909341"/>
    <lineage>
        <taxon>Bacteria</taxon>
        <taxon>Pseudomonadati</taxon>
        <taxon>Pseudomonadota</taxon>
        <taxon>Alphaproteobacteria</taxon>
        <taxon>Rhodobacterales</taxon>
        <taxon>Roseobacteraceae</taxon>
        <taxon>Octadecabacter</taxon>
    </lineage>
</organism>
<keyword evidence="1" id="KW-0732">Signal</keyword>
<evidence type="ECO:0000313" key="3">
    <source>
        <dbReference type="Proteomes" id="UP001200557"/>
    </source>
</evidence>
<evidence type="ECO:0000313" key="2">
    <source>
        <dbReference type="EMBL" id="MCF2872502.1"/>
    </source>
</evidence>
<protein>
    <recommendedName>
        <fullName evidence="4">Lipoprotein</fullName>
    </recommendedName>
</protein>
<sequence>MRWLILIACVAVAGCDVAVPTGAPMADVRAVISTRDIAMNRPNTTTREALFRMRADGTGTVEFIANPDGAQDVAWTLQGDRFCIAADEGLMASFECATLSLDGAQVTFAHTQSGNVATGVLMPR</sequence>
<accession>A0ABS9CZ01</accession>
<reference evidence="2 3" key="1">
    <citation type="submission" date="2022-01" db="EMBL/GenBank/DDBJ databases">
        <title>Octadecabacter sp. nov., isolated from a marine alga.</title>
        <authorList>
            <person name="Jin M.S."/>
            <person name="Kim H.M."/>
            <person name="Han D.M."/>
            <person name="Jung J.J."/>
            <person name="Jeon C.O."/>
        </authorList>
    </citation>
    <scope>NUCLEOTIDE SEQUENCE [LARGE SCALE GENOMIC DNA]</scope>
    <source>
        <strain evidence="2 3">G9-8</strain>
    </source>
</reference>
<dbReference type="EMBL" id="JAKGAQ010000004">
    <property type="protein sequence ID" value="MCF2872502.1"/>
    <property type="molecule type" value="Genomic_DNA"/>
</dbReference>
<dbReference type="PROSITE" id="PS51257">
    <property type="entry name" value="PROKAR_LIPOPROTEIN"/>
    <property type="match status" value="1"/>
</dbReference>
<dbReference type="RefSeq" id="WP_235226826.1">
    <property type="nucleotide sequence ID" value="NZ_JAKGAQ010000004.1"/>
</dbReference>
<gene>
    <name evidence="2" type="ORF">L0664_15610</name>
</gene>
<evidence type="ECO:0008006" key="4">
    <source>
        <dbReference type="Google" id="ProtNLM"/>
    </source>
</evidence>
<evidence type="ECO:0000256" key="1">
    <source>
        <dbReference type="SAM" id="SignalP"/>
    </source>
</evidence>
<comment type="caution">
    <text evidence="2">The sequence shown here is derived from an EMBL/GenBank/DDBJ whole genome shotgun (WGS) entry which is preliminary data.</text>
</comment>
<proteinExistence type="predicted"/>
<name>A0ABS9CZ01_9RHOB</name>
<keyword evidence="3" id="KW-1185">Reference proteome</keyword>